<protein>
    <submittedName>
        <fullName evidence="1">Uncharacterized protein</fullName>
    </submittedName>
</protein>
<keyword evidence="2" id="KW-1185">Reference proteome</keyword>
<dbReference type="RefSeq" id="WP_125904064.1">
    <property type="nucleotide sequence ID" value="NZ_RWGW01000013.1"/>
</dbReference>
<reference evidence="1 2" key="1">
    <citation type="submission" date="2018-12" db="EMBL/GenBank/DDBJ databases">
        <title>Comparitive functional genomics of dry heat resistant strains isolated from the viking spacecraft.</title>
        <authorList>
            <person name="Seuylemezian A."/>
            <person name="Vaishampayan P."/>
        </authorList>
    </citation>
    <scope>NUCLEOTIDE SEQUENCE [LARGE SCALE GENOMIC DNA]</scope>
    <source>
        <strain evidence="1 2">M6-11</strain>
    </source>
</reference>
<evidence type="ECO:0000313" key="2">
    <source>
        <dbReference type="Proteomes" id="UP000272481"/>
    </source>
</evidence>
<gene>
    <name evidence="1" type="ORF">EJA12_09595</name>
</gene>
<name>A0ABX9ZC58_9BACL</name>
<dbReference type="Proteomes" id="UP000272481">
    <property type="component" value="Unassembled WGS sequence"/>
</dbReference>
<dbReference type="EMBL" id="RWGW01000013">
    <property type="protein sequence ID" value="RSK30960.1"/>
    <property type="molecule type" value="Genomic_DNA"/>
</dbReference>
<accession>A0ABX9ZC58</accession>
<organism evidence="1 2">
    <name type="scientific">Bhargavaea beijingensis</name>
    <dbReference type="NCBI Taxonomy" id="426756"/>
    <lineage>
        <taxon>Bacteria</taxon>
        <taxon>Bacillati</taxon>
        <taxon>Bacillota</taxon>
        <taxon>Bacilli</taxon>
        <taxon>Bacillales</taxon>
        <taxon>Caryophanaceae</taxon>
        <taxon>Bhargavaea</taxon>
    </lineage>
</organism>
<sequence length="103" mass="11440">MDLKTMKQIIKAGDEDFISYIRELLDGNHIEGNAARGSALQLVDPKGNKLTDSQIETLAKYGILNGNYQEGCDMCANTPPWSEMYDVVHVDGLCSHCRHQLGK</sequence>
<comment type="caution">
    <text evidence="1">The sequence shown here is derived from an EMBL/GenBank/DDBJ whole genome shotgun (WGS) entry which is preliminary data.</text>
</comment>
<proteinExistence type="predicted"/>
<evidence type="ECO:0000313" key="1">
    <source>
        <dbReference type="EMBL" id="RSK30960.1"/>
    </source>
</evidence>